<evidence type="ECO:0000313" key="2">
    <source>
        <dbReference type="Proteomes" id="UP000028631"/>
    </source>
</evidence>
<proteinExistence type="predicted"/>
<dbReference type="PATRIC" id="fig|317.175.peg.5393"/>
<reference evidence="1 2" key="1">
    <citation type="submission" date="2014-07" db="EMBL/GenBank/DDBJ databases">
        <title>Draft Genome Sequences of Environmental Pseudomonas syringae strains.</title>
        <authorList>
            <person name="Baltrus D.A."/>
            <person name="Berge O."/>
            <person name="Morris C."/>
        </authorList>
    </citation>
    <scope>NUCLEOTIDE SEQUENCE [LARGE SCALE GENOMIC DNA]</scope>
    <source>
        <strain evidence="1 2">GAW0119</strain>
    </source>
</reference>
<name>A0A085V3V1_PSESX</name>
<dbReference type="OrthoDB" id="9998335at2"/>
<protein>
    <submittedName>
        <fullName evidence="1">Uncharacterized protein</fullName>
    </submittedName>
</protein>
<evidence type="ECO:0000313" key="1">
    <source>
        <dbReference type="EMBL" id="KFE50114.1"/>
    </source>
</evidence>
<dbReference type="EMBL" id="JPQU01000109">
    <property type="protein sequence ID" value="KFE50114.1"/>
    <property type="molecule type" value="Genomic_DNA"/>
</dbReference>
<accession>A0A085V3V1</accession>
<comment type="caution">
    <text evidence="1">The sequence shown here is derived from an EMBL/GenBank/DDBJ whole genome shotgun (WGS) entry which is preliminary data.</text>
</comment>
<sequence length="105" mass="11686">METTSFKADKVSVETDYRGMTVTVEGDPKLIVEDMALDDRLHDLDVRDVIDFIGADDVLKAMTEEDLSDWLKSDQTDPTDMLNAIGEDAVLEWLNSCDSDSNSPV</sequence>
<gene>
    <name evidence="1" type="ORF">IV01_25880</name>
</gene>
<keyword evidence="2" id="KW-1185">Reference proteome</keyword>
<dbReference type="Proteomes" id="UP000028631">
    <property type="component" value="Unassembled WGS sequence"/>
</dbReference>
<dbReference type="AlphaFoldDB" id="A0A085V3V1"/>
<organism evidence="1 2">
    <name type="scientific">Pseudomonas syringae</name>
    <dbReference type="NCBI Taxonomy" id="317"/>
    <lineage>
        <taxon>Bacteria</taxon>
        <taxon>Pseudomonadati</taxon>
        <taxon>Pseudomonadota</taxon>
        <taxon>Gammaproteobacteria</taxon>
        <taxon>Pseudomonadales</taxon>
        <taxon>Pseudomonadaceae</taxon>
        <taxon>Pseudomonas</taxon>
    </lineage>
</organism>
<dbReference type="RefSeq" id="WP_032631954.1">
    <property type="nucleotide sequence ID" value="NZ_JPQU01000109.1"/>
</dbReference>